<proteinExistence type="predicted"/>
<reference evidence="1 2" key="1">
    <citation type="journal article" date="2015" name="Genome Biol.">
        <title>Comparative genomics of Steinernema reveals deeply conserved gene regulatory networks.</title>
        <authorList>
            <person name="Dillman A.R."/>
            <person name="Macchietto M."/>
            <person name="Porter C.F."/>
            <person name="Rogers A."/>
            <person name="Williams B."/>
            <person name="Antoshechkin I."/>
            <person name="Lee M.M."/>
            <person name="Goodwin Z."/>
            <person name="Lu X."/>
            <person name="Lewis E.E."/>
            <person name="Goodrich-Blair H."/>
            <person name="Stock S.P."/>
            <person name="Adams B.J."/>
            <person name="Sternberg P.W."/>
            <person name="Mortazavi A."/>
        </authorList>
    </citation>
    <scope>NUCLEOTIDE SEQUENCE [LARGE SCALE GENOMIC DNA]</scope>
    <source>
        <strain evidence="1 2">ALL</strain>
    </source>
</reference>
<evidence type="ECO:0000313" key="1">
    <source>
        <dbReference type="EMBL" id="TKR76486.1"/>
    </source>
</evidence>
<gene>
    <name evidence="1" type="ORF">L596_017614</name>
</gene>
<keyword evidence="2" id="KW-1185">Reference proteome</keyword>
<dbReference type="EMBL" id="AZBU02000005">
    <property type="protein sequence ID" value="TKR76486.1"/>
    <property type="molecule type" value="Genomic_DNA"/>
</dbReference>
<dbReference type="AlphaFoldDB" id="A0A4U5N277"/>
<sequence length="68" mass="7937">MNSKCDRLATATRTTQWLWSERAKKHRCRRKGVWPHMYRRQTFMGACVDKAAGCVMVSGFTVNNLDSW</sequence>
<comment type="caution">
    <text evidence="1">The sequence shown here is derived from an EMBL/GenBank/DDBJ whole genome shotgun (WGS) entry which is preliminary data.</text>
</comment>
<evidence type="ECO:0000313" key="2">
    <source>
        <dbReference type="Proteomes" id="UP000298663"/>
    </source>
</evidence>
<protein>
    <submittedName>
        <fullName evidence="1">Uncharacterized protein</fullName>
    </submittedName>
</protein>
<reference evidence="1 2" key="2">
    <citation type="journal article" date="2019" name="G3 (Bethesda)">
        <title>Hybrid Assembly of the Genome of the Entomopathogenic Nematode Steinernema carpocapsae Identifies the X-Chromosome.</title>
        <authorList>
            <person name="Serra L."/>
            <person name="Macchietto M."/>
            <person name="Macias-Munoz A."/>
            <person name="McGill C.J."/>
            <person name="Rodriguez I.M."/>
            <person name="Rodriguez B."/>
            <person name="Murad R."/>
            <person name="Mortazavi A."/>
        </authorList>
    </citation>
    <scope>NUCLEOTIDE SEQUENCE [LARGE SCALE GENOMIC DNA]</scope>
    <source>
        <strain evidence="1 2">ALL</strain>
    </source>
</reference>
<dbReference type="Proteomes" id="UP000298663">
    <property type="component" value="Unassembled WGS sequence"/>
</dbReference>
<name>A0A4U5N277_STECR</name>
<accession>A0A4U5N277</accession>
<organism evidence="1 2">
    <name type="scientific">Steinernema carpocapsae</name>
    <name type="common">Entomopathogenic nematode</name>
    <dbReference type="NCBI Taxonomy" id="34508"/>
    <lineage>
        <taxon>Eukaryota</taxon>
        <taxon>Metazoa</taxon>
        <taxon>Ecdysozoa</taxon>
        <taxon>Nematoda</taxon>
        <taxon>Chromadorea</taxon>
        <taxon>Rhabditida</taxon>
        <taxon>Tylenchina</taxon>
        <taxon>Panagrolaimomorpha</taxon>
        <taxon>Strongyloidoidea</taxon>
        <taxon>Steinernematidae</taxon>
        <taxon>Steinernema</taxon>
    </lineage>
</organism>